<dbReference type="InterPro" id="IPR029752">
    <property type="entry name" value="D-isomer_DH_CS1"/>
</dbReference>
<dbReference type="SUPFAM" id="SSF52283">
    <property type="entry name" value="Formate/glycerate dehydrogenase catalytic domain-like"/>
    <property type="match status" value="1"/>
</dbReference>
<dbReference type="SUPFAM" id="SSF51735">
    <property type="entry name" value="NAD(P)-binding Rossmann-fold domains"/>
    <property type="match status" value="1"/>
</dbReference>
<dbReference type="PANTHER" id="PTHR10996">
    <property type="entry name" value="2-HYDROXYACID DEHYDROGENASE-RELATED"/>
    <property type="match status" value="1"/>
</dbReference>
<dbReference type="InterPro" id="IPR036291">
    <property type="entry name" value="NAD(P)-bd_dom_sf"/>
</dbReference>
<dbReference type="GO" id="GO:0030267">
    <property type="term" value="F:glyoxylate reductase (NADPH) activity"/>
    <property type="evidence" value="ECO:0007669"/>
    <property type="project" value="TreeGrafter"/>
</dbReference>
<dbReference type="KEGG" id="cpis:HS961_16310"/>
<keyword evidence="3" id="KW-0520">NAD</keyword>
<dbReference type="GO" id="GO:0005829">
    <property type="term" value="C:cytosol"/>
    <property type="evidence" value="ECO:0007669"/>
    <property type="project" value="TreeGrafter"/>
</dbReference>
<feature type="domain" description="D-isomer specific 2-hydroxyacid dehydrogenase NAD-binding" evidence="6">
    <location>
        <begin position="118"/>
        <end position="289"/>
    </location>
</feature>
<evidence type="ECO:0000256" key="1">
    <source>
        <dbReference type="ARBA" id="ARBA00022857"/>
    </source>
</evidence>
<dbReference type="Proteomes" id="UP000515240">
    <property type="component" value="Chromosome"/>
</dbReference>
<dbReference type="Gene3D" id="3.40.50.720">
    <property type="entry name" value="NAD(P)-binding Rossmann-like Domain"/>
    <property type="match status" value="2"/>
</dbReference>
<dbReference type="GO" id="GO:0051287">
    <property type="term" value="F:NAD binding"/>
    <property type="evidence" value="ECO:0007669"/>
    <property type="project" value="InterPro"/>
</dbReference>
<dbReference type="RefSeq" id="WP_182323767.1">
    <property type="nucleotide sequence ID" value="NZ_CP058554.1"/>
</dbReference>
<evidence type="ECO:0000259" key="6">
    <source>
        <dbReference type="Pfam" id="PF02826"/>
    </source>
</evidence>
<dbReference type="InterPro" id="IPR006139">
    <property type="entry name" value="D-isomer_2_OHA_DH_cat_dom"/>
</dbReference>
<dbReference type="FunFam" id="3.40.50.720:FF:000213">
    <property type="entry name" value="Putative 2-hydroxyacid dehydrogenase"/>
    <property type="match status" value="1"/>
</dbReference>
<accession>A0A7G5EJU5</accession>
<feature type="domain" description="D-isomer specific 2-hydroxyacid dehydrogenase catalytic" evidence="5">
    <location>
        <begin position="16"/>
        <end position="313"/>
    </location>
</feature>
<dbReference type="AlphaFoldDB" id="A0A7G5EJU5"/>
<evidence type="ECO:0000313" key="8">
    <source>
        <dbReference type="Proteomes" id="UP000515240"/>
    </source>
</evidence>
<comment type="similarity">
    <text evidence="4">Belongs to the D-isomer specific 2-hydroxyacid dehydrogenase family.</text>
</comment>
<sequence length="324" mass="33536">MVSSLSQSPQSPITLLVFNPMAEPLLEQIRAHADLVYAPTPELRASAVASHGAQAQAVLTIGSIGLTAEEIAQMPQLRLACTLGAGYEGLALDALRGRGIVLATGAGTNDTSVADHSFGLILASMRNFRTLDQQARAGVDRYSLAHPPSVSGKKLGILGLGNIGLKIAKRAEGFDMPVGYHNRQPKAGVAPRYFDSLKALASWADILVCATPGGPGTKHLVNAEILQALGPQGYLINIARGSVVDTLALAAALKDGTIAGAGIDVYESEPHRPEPLIDLPNILITPHVAGWSPEATQASLAQFIGNLTGVFSGQGAVAPVDLGA</sequence>
<evidence type="ECO:0000259" key="5">
    <source>
        <dbReference type="Pfam" id="PF00389"/>
    </source>
</evidence>
<dbReference type="Pfam" id="PF02826">
    <property type="entry name" value="2-Hacid_dh_C"/>
    <property type="match status" value="1"/>
</dbReference>
<dbReference type="GO" id="GO:0016618">
    <property type="term" value="F:hydroxypyruvate reductase [NAD(P)H] activity"/>
    <property type="evidence" value="ECO:0007669"/>
    <property type="project" value="TreeGrafter"/>
</dbReference>
<organism evidence="7 8">
    <name type="scientific">Comamonas piscis</name>
    <dbReference type="NCBI Taxonomy" id="1562974"/>
    <lineage>
        <taxon>Bacteria</taxon>
        <taxon>Pseudomonadati</taxon>
        <taxon>Pseudomonadota</taxon>
        <taxon>Betaproteobacteria</taxon>
        <taxon>Burkholderiales</taxon>
        <taxon>Comamonadaceae</taxon>
        <taxon>Comamonas</taxon>
    </lineage>
</organism>
<evidence type="ECO:0000256" key="3">
    <source>
        <dbReference type="ARBA" id="ARBA00023027"/>
    </source>
</evidence>
<keyword evidence="2 4" id="KW-0560">Oxidoreductase</keyword>
<evidence type="ECO:0000256" key="2">
    <source>
        <dbReference type="ARBA" id="ARBA00023002"/>
    </source>
</evidence>
<dbReference type="PANTHER" id="PTHR10996:SF178">
    <property type="entry name" value="2-HYDROXYACID DEHYDROGENASE YGL185C-RELATED"/>
    <property type="match status" value="1"/>
</dbReference>
<keyword evidence="1" id="KW-0521">NADP</keyword>
<dbReference type="InterPro" id="IPR006140">
    <property type="entry name" value="D-isomer_DH_NAD-bd"/>
</dbReference>
<dbReference type="EMBL" id="CP058554">
    <property type="protein sequence ID" value="QMV74270.1"/>
    <property type="molecule type" value="Genomic_DNA"/>
</dbReference>
<protein>
    <submittedName>
        <fullName evidence="7">2-hydroxyacid dehydrogenase</fullName>
    </submittedName>
</protein>
<dbReference type="PROSITE" id="PS00065">
    <property type="entry name" value="D_2_HYDROXYACID_DH_1"/>
    <property type="match status" value="1"/>
</dbReference>
<evidence type="ECO:0000313" key="7">
    <source>
        <dbReference type="EMBL" id="QMV74270.1"/>
    </source>
</evidence>
<name>A0A7G5EJU5_9BURK</name>
<evidence type="ECO:0000256" key="4">
    <source>
        <dbReference type="RuleBase" id="RU003719"/>
    </source>
</evidence>
<keyword evidence="8" id="KW-1185">Reference proteome</keyword>
<gene>
    <name evidence="7" type="ORF">HS961_16310</name>
</gene>
<proteinExistence type="inferred from homology"/>
<reference evidence="7 8" key="1">
    <citation type="journal article" date="2020" name="G3 (Bethesda)">
        <title>CeMbio - The Caenorhabditis elegans Microbiome Resource.</title>
        <authorList>
            <person name="Dirksen P."/>
            <person name="Assie A."/>
            <person name="Zimmermann J."/>
            <person name="Zhang F."/>
            <person name="Tietje A.M."/>
            <person name="Marsh S.A."/>
            <person name="Felix M.A."/>
            <person name="Shapira M."/>
            <person name="Kaleta C."/>
            <person name="Schulenburg H."/>
            <person name="Samuel B."/>
        </authorList>
    </citation>
    <scope>NUCLEOTIDE SEQUENCE [LARGE SCALE GENOMIC DNA]</scope>
    <source>
        <strain evidence="7 8">BIGb0172</strain>
    </source>
</reference>
<dbReference type="Pfam" id="PF00389">
    <property type="entry name" value="2-Hacid_dh"/>
    <property type="match status" value="1"/>
</dbReference>
<dbReference type="InterPro" id="IPR050223">
    <property type="entry name" value="D-isomer_2-hydroxyacid_DH"/>
</dbReference>
<dbReference type="CDD" id="cd12156">
    <property type="entry name" value="HPPR"/>
    <property type="match status" value="1"/>
</dbReference>